<dbReference type="Pfam" id="PF01966">
    <property type="entry name" value="HD"/>
    <property type="match status" value="1"/>
</dbReference>
<dbReference type="Proteomes" id="UP000316330">
    <property type="component" value="Unassembled WGS sequence"/>
</dbReference>
<protein>
    <submittedName>
        <fullName evidence="2">HD domain-containing protein</fullName>
    </submittedName>
</protein>
<dbReference type="PANTHER" id="PTHR11373">
    <property type="entry name" value="DEOXYNUCLEOSIDE TRIPHOSPHATE TRIPHOSPHOHYDROLASE"/>
    <property type="match status" value="1"/>
</dbReference>
<dbReference type="PANTHER" id="PTHR11373:SF4">
    <property type="entry name" value="DEOXYNUCLEOSIDE TRIPHOSPHATE TRIPHOSPHOHYDROLASE SAMHD1"/>
    <property type="match status" value="1"/>
</dbReference>
<gene>
    <name evidence="2" type="ORF">FPZ45_14440</name>
</gene>
<keyword evidence="3" id="KW-1185">Reference proteome</keyword>
<comment type="caution">
    <text evidence="2">The sequence shown here is derived from an EMBL/GenBank/DDBJ whole genome shotgun (WGS) entry which is preliminary data.</text>
</comment>
<reference evidence="2 3" key="1">
    <citation type="submission" date="2019-07" db="EMBL/GenBank/DDBJ databases">
        <authorList>
            <person name="Kim J."/>
        </authorList>
    </citation>
    <scope>NUCLEOTIDE SEQUENCE [LARGE SCALE GENOMIC DNA]</scope>
    <source>
        <strain evidence="2 3">G13</strain>
    </source>
</reference>
<dbReference type="RefSeq" id="WP_144703016.1">
    <property type="nucleotide sequence ID" value="NZ_VNJJ01000007.1"/>
</dbReference>
<dbReference type="GO" id="GO:0008832">
    <property type="term" value="F:dGTPase activity"/>
    <property type="evidence" value="ECO:0007669"/>
    <property type="project" value="TreeGrafter"/>
</dbReference>
<sequence>MSNNKTISIADTIHGTIQLSVLEKHIISTQLFNRLHNIMQNSTAYLTYPSNKTKRFEHSLGVMHLAGKMFYYSITNAESVVRDKFFDRINAEIDSYKSSEHAETFRHTLTDRFADLINNCHEIVIDDPLYRLNSPHIIKKNHVFAYLVAYQSVRVAALLHDIGHPPFSHITEYALEEVWNYVNALEDRNAAHNEFMKATKFYSESDFALHEQIGNNISDRLLESVSFTPDNQEKAELRLFYWLNRRFVKTIFEEKGIFKDLHHIVAHSIDSDRLDYITRDFQNSGLNTGKIEYDRLISSMKLVEEKDTFYFAPSIKVLSTIEDFFQRRWLLYKNVIFHHRIIKTDYILGRAIVALAKESFSSGNTLQDQVLPMNISGLWEAIKDANSNEKYFNTIIQWDDSWLVTVLRRHYFSEYLTFSPAGSSDEKNVVKLQLEELLANKKNYQSMIKGMDDFVILDNSIFTNIHIDFDNIQKMISDSYQSLIDPLIKHNISENGFYLTKVVKFVEVLIDLFSSNKNKGKILHELVQKVVTSVSIKNYDISDSFVVFKKMKTGLEDGFPLLYRGQRELVYLNEVSRIHNELRNNQSVFPPCFIYVTCEKNINHSQFLTDVGLEIALELKMLIEGLLVTKEEKEEVTGRY</sequence>
<organism evidence="2 3">
    <name type="scientific">Cohnella terricola</name>
    <dbReference type="NCBI Taxonomy" id="1289167"/>
    <lineage>
        <taxon>Bacteria</taxon>
        <taxon>Bacillati</taxon>
        <taxon>Bacillota</taxon>
        <taxon>Bacilli</taxon>
        <taxon>Bacillales</taxon>
        <taxon>Paenibacillaceae</taxon>
        <taxon>Cohnella</taxon>
    </lineage>
</organism>
<dbReference type="InterPro" id="IPR050135">
    <property type="entry name" value="dGTPase-like"/>
</dbReference>
<dbReference type="EMBL" id="VNJJ01000007">
    <property type="protein sequence ID" value="TVX99127.1"/>
    <property type="molecule type" value="Genomic_DNA"/>
</dbReference>
<evidence type="ECO:0000313" key="2">
    <source>
        <dbReference type="EMBL" id="TVX99127.1"/>
    </source>
</evidence>
<evidence type="ECO:0000313" key="3">
    <source>
        <dbReference type="Proteomes" id="UP000316330"/>
    </source>
</evidence>
<dbReference type="Gene3D" id="1.10.3210.10">
    <property type="entry name" value="Hypothetical protein af1432"/>
    <property type="match status" value="1"/>
</dbReference>
<feature type="domain" description="HD" evidence="1">
    <location>
        <begin position="153"/>
        <end position="177"/>
    </location>
</feature>
<dbReference type="OrthoDB" id="9814017at2"/>
<dbReference type="InterPro" id="IPR006674">
    <property type="entry name" value="HD_domain"/>
</dbReference>
<accession>A0A559JGX6</accession>
<dbReference type="SUPFAM" id="SSF109604">
    <property type="entry name" value="HD-domain/PDEase-like"/>
    <property type="match status" value="1"/>
</dbReference>
<dbReference type="GO" id="GO:0006203">
    <property type="term" value="P:dGTP catabolic process"/>
    <property type="evidence" value="ECO:0007669"/>
    <property type="project" value="TreeGrafter"/>
</dbReference>
<evidence type="ECO:0000259" key="1">
    <source>
        <dbReference type="Pfam" id="PF01966"/>
    </source>
</evidence>
<name>A0A559JGX6_9BACL</name>
<proteinExistence type="predicted"/>
<dbReference type="AlphaFoldDB" id="A0A559JGX6"/>